<dbReference type="AlphaFoldDB" id="A0A7V0I9W7"/>
<dbReference type="SUPFAM" id="SSF53822">
    <property type="entry name" value="Periplasmic binding protein-like I"/>
    <property type="match status" value="1"/>
</dbReference>
<organism evidence="4">
    <name type="scientific">Desulfofervidus auxilii</name>
    <dbReference type="NCBI Taxonomy" id="1621989"/>
    <lineage>
        <taxon>Bacteria</taxon>
        <taxon>Pseudomonadati</taxon>
        <taxon>Thermodesulfobacteriota</taxon>
        <taxon>Candidatus Desulfofervidia</taxon>
        <taxon>Candidatus Desulfofervidales</taxon>
        <taxon>Candidatus Desulfofervidaceae</taxon>
        <taxon>Candidatus Desulfofervidus</taxon>
    </lineage>
</organism>
<dbReference type="Gene3D" id="3.40.50.2300">
    <property type="match status" value="2"/>
</dbReference>
<dbReference type="InterPro" id="IPR028081">
    <property type="entry name" value="Leu-bd"/>
</dbReference>
<keyword evidence="2" id="KW-0732">Signal</keyword>
<evidence type="ECO:0000259" key="3">
    <source>
        <dbReference type="Pfam" id="PF13458"/>
    </source>
</evidence>
<feature type="domain" description="Leucine-binding protein" evidence="3">
    <location>
        <begin position="33"/>
        <end position="377"/>
    </location>
</feature>
<evidence type="ECO:0000256" key="1">
    <source>
        <dbReference type="ARBA" id="ARBA00010062"/>
    </source>
</evidence>
<name>A0A7V0I9W7_DESA2</name>
<dbReference type="PANTHER" id="PTHR47235">
    <property type="entry name" value="BLR6548 PROTEIN"/>
    <property type="match status" value="1"/>
</dbReference>
<accession>A0A7V0I9W7</accession>
<evidence type="ECO:0000313" key="4">
    <source>
        <dbReference type="EMBL" id="HDD35250.1"/>
    </source>
</evidence>
<dbReference type="EMBL" id="DQWQ01000022">
    <property type="protein sequence ID" value="HDD35250.1"/>
    <property type="molecule type" value="Genomic_DNA"/>
</dbReference>
<dbReference type="CDD" id="cd19978">
    <property type="entry name" value="PBP1_ABC_ligand_binding-like"/>
    <property type="match status" value="1"/>
</dbReference>
<reference evidence="4" key="1">
    <citation type="journal article" date="2020" name="mSystems">
        <title>Genome- and Community-Level Interaction Insights into Carbon Utilization and Element Cycling Functions of Hydrothermarchaeota in Hydrothermal Sediment.</title>
        <authorList>
            <person name="Zhou Z."/>
            <person name="Liu Y."/>
            <person name="Xu W."/>
            <person name="Pan J."/>
            <person name="Luo Z.H."/>
            <person name="Li M."/>
        </authorList>
    </citation>
    <scope>NUCLEOTIDE SEQUENCE [LARGE SCALE GENOMIC DNA]</scope>
    <source>
        <strain evidence="4">HyVt-113</strain>
    </source>
</reference>
<sequence length="384" mass="43724">MKLKVFLLFFFYLFLILPLICLANTPGVTEKQIIIGTSAALSGHAGFLGKSIVCGLRTYFNYVNDKGGIYGRKIHHLAYDDDYNPPLMISNVRRLINKDRVFALIGLVGTPTTLTILKIIEKNRIPLLFPFTGAEELRYPFKKYVFNLRASYWDECATAVDYLIKHGKRRIAVFYQNDAYGLNGRTGVDRRLIKYDMRLLAESTYIRGSTDVLKQVITLKQFKPDAIVMIGTYDACAAFIKEAIRQDMQSVWFFNVSFVGTYQLAKLIKDIDATVFVTQVVPSPDDNFLPAVREYRRLLKLYFPKVKPSFIGLEGFLDAKLLVEALKRTGHNLTQEALIKSIESIHDLDLGISEKVNFAPMNHQGLHKVYITQIKNGKVFTITH</sequence>
<dbReference type="PANTHER" id="PTHR47235:SF1">
    <property type="entry name" value="BLR6548 PROTEIN"/>
    <property type="match status" value="1"/>
</dbReference>
<dbReference type="Proteomes" id="UP000885706">
    <property type="component" value="Unassembled WGS sequence"/>
</dbReference>
<comment type="similarity">
    <text evidence="1">Belongs to the leucine-binding protein family.</text>
</comment>
<evidence type="ECO:0000256" key="2">
    <source>
        <dbReference type="ARBA" id="ARBA00022729"/>
    </source>
</evidence>
<comment type="caution">
    <text evidence="4">The sequence shown here is derived from an EMBL/GenBank/DDBJ whole genome shotgun (WGS) entry which is preliminary data.</text>
</comment>
<dbReference type="InterPro" id="IPR028082">
    <property type="entry name" value="Peripla_BP_I"/>
</dbReference>
<dbReference type="Pfam" id="PF13458">
    <property type="entry name" value="Peripla_BP_6"/>
    <property type="match status" value="1"/>
</dbReference>
<protein>
    <recommendedName>
        <fullName evidence="3">Leucine-binding protein domain-containing protein</fullName>
    </recommendedName>
</protein>
<gene>
    <name evidence="4" type="ORF">ENF30_00450</name>
</gene>
<proteinExistence type="inferred from homology"/>